<reference evidence="2" key="1">
    <citation type="journal article" date="2021" name="Nat. Commun.">
        <title>Genetic determinants of endophytism in the Arabidopsis root mycobiome.</title>
        <authorList>
            <person name="Mesny F."/>
            <person name="Miyauchi S."/>
            <person name="Thiergart T."/>
            <person name="Pickel B."/>
            <person name="Atanasova L."/>
            <person name="Karlsson M."/>
            <person name="Huettel B."/>
            <person name="Barry K.W."/>
            <person name="Haridas S."/>
            <person name="Chen C."/>
            <person name="Bauer D."/>
            <person name="Andreopoulos W."/>
            <person name="Pangilinan J."/>
            <person name="LaButti K."/>
            <person name="Riley R."/>
            <person name="Lipzen A."/>
            <person name="Clum A."/>
            <person name="Drula E."/>
            <person name="Henrissat B."/>
            <person name="Kohler A."/>
            <person name="Grigoriev I.V."/>
            <person name="Martin F.M."/>
            <person name="Hacquard S."/>
        </authorList>
    </citation>
    <scope>NUCLEOTIDE SEQUENCE</scope>
    <source>
        <strain evidence="2">MPI-SDFR-AT-0068</strain>
    </source>
</reference>
<evidence type="ECO:0000313" key="3">
    <source>
        <dbReference type="Proteomes" id="UP000813427"/>
    </source>
</evidence>
<keyword evidence="3" id="KW-1185">Reference proteome</keyword>
<sequence>MDPLTVNDLSLLIAQKPTIKILVKIEKCKIDEFEELMWDSICWQFLHKVVKLRHDTSVGRALTATQQWARSALYTRIKTQGKESDDDEGQDEVETSEGGPTFHEDDLIALCFLFFLISEGIY</sequence>
<protein>
    <submittedName>
        <fullName evidence="2">Uncharacterized protein</fullName>
    </submittedName>
</protein>
<evidence type="ECO:0000256" key="1">
    <source>
        <dbReference type="SAM" id="MobiDB-lite"/>
    </source>
</evidence>
<feature type="compositionally biased region" description="Acidic residues" evidence="1">
    <location>
        <begin position="84"/>
        <end position="95"/>
    </location>
</feature>
<proteinExistence type="predicted"/>
<organism evidence="2 3">
    <name type="scientific">Fusarium tricinctum</name>
    <dbReference type="NCBI Taxonomy" id="61284"/>
    <lineage>
        <taxon>Eukaryota</taxon>
        <taxon>Fungi</taxon>
        <taxon>Dikarya</taxon>
        <taxon>Ascomycota</taxon>
        <taxon>Pezizomycotina</taxon>
        <taxon>Sordariomycetes</taxon>
        <taxon>Hypocreomycetidae</taxon>
        <taxon>Hypocreales</taxon>
        <taxon>Nectriaceae</taxon>
        <taxon>Fusarium</taxon>
        <taxon>Fusarium tricinctum species complex</taxon>
    </lineage>
</organism>
<dbReference type="EMBL" id="JAGPXF010000001">
    <property type="protein sequence ID" value="KAH7261800.1"/>
    <property type="molecule type" value="Genomic_DNA"/>
</dbReference>
<dbReference type="AlphaFoldDB" id="A0A8K0S7V6"/>
<feature type="region of interest" description="Disordered" evidence="1">
    <location>
        <begin position="79"/>
        <end position="102"/>
    </location>
</feature>
<name>A0A8K0S7V6_9HYPO</name>
<dbReference type="Proteomes" id="UP000813427">
    <property type="component" value="Unassembled WGS sequence"/>
</dbReference>
<dbReference type="OrthoDB" id="10429436at2759"/>
<gene>
    <name evidence="2" type="ORF">BKA59DRAFT_448047</name>
</gene>
<comment type="caution">
    <text evidence="2">The sequence shown here is derived from an EMBL/GenBank/DDBJ whole genome shotgun (WGS) entry which is preliminary data.</text>
</comment>
<accession>A0A8K0S7V6</accession>
<evidence type="ECO:0000313" key="2">
    <source>
        <dbReference type="EMBL" id="KAH7261800.1"/>
    </source>
</evidence>